<keyword evidence="7" id="KW-1185">Reference proteome</keyword>
<dbReference type="InterPro" id="IPR004635">
    <property type="entry name" value="Pept_S49_SppA"/>
</dbReference>
<evidence type="ECO:0000313" key="7">
    <source>
        <dbReference type="Proteomes" id="UP001344888"/>
    </source>
</evidence>
<dbReference type="SUPFAM" id="SSF52096">
    <property type="entry name" value="ClpP/crotonase"/>
    <property type="match status" value="1"/>
</dbReference>
<dbReference type="PANTHER" id="PTHR42987">
    <property type="entry name" value="PEPTIDASE S49"/>
    <property type="match status" value="1"/>
</dbReference>
<evidence type="ECO:0000259" key="5">
    <source>
        <dbReference type="Pfam" id="PF01343"/>
    </source>
</evidence>
<comment type="similarity">
    <text evidence="1">Belongs to the peptidase S49 family.</text>
</comment>
<protein>
    <submittedName>
        <fullName evidence="6">Signal peptide peptidase SppA</fullName>
    </submittedName>
</protein>
<gene>
    <name evidence="6" type="primary">sppA</name>
    <name evidence="6" type="ORF">P9B03_17935</name>
</gene>
<keyword evidence="4" id="KW-0720">Serine protease</keyword>
<accession>A0AAW9NNH0</accession>
<dbReference type="NCBIfam" id="TIGR00706">
    <property type="entry name" value="SppA_dom"/>
    <property type="match status" value="1"/>
</dbReference>
<organism evidence="6 7">
    <name type="scientific">Metasolibacillus meyeri</name>
    <dbReference type="NCBI Taxonomy" id="1071052"/>
    <lineage>
        <taxon>Bacteria</taxon>
        <taxon>Bacillati</taxon>
        <taxon>Bacillota</taxon>
        <taxon>Bacilli</taxon>
        <taxon>Bacillales</taxon>
        <taxon>Caryophanaceae</taxon>
        <taxon>Metasolibacillus</taxon>
    </lineage>
</organism>
<evidence type="ECO:0000256" key="3">
    <source>
        <dbReference type="ARBA" id="ARBA00022801"/>
    </source>
</evidence>
<dbReference type="PANTHER" id="PTHR42987:SF7">
    <property type="entry name" value="SIGNAL PEPTIDE PEPTIDASE SPPA-RELATED"/>
    <property type="match status" value="1"/>
</dbReference>
<dbReference type="GO" id="GO:0006508">
    <property type="term" value="P:proteolysis"/>
    <property type="evidence" value="ECO:0007669"/>
    <property type="project" value="UniProtKB-KW"/>
</dbReference>
<evidence type="ECO:0000256" key="4">
    <source>
        <dbReference type="ARBA" id="ARBA00022825"/>
    </source>
</evidence>
<evidence type="ECO:0000256" key="2">
    <source>
        <dbReference type="ARBA" id="ARBA00022670"/>
    </source>
</evidence>
<reference evidence="6 7" key="1">
    <citation type="submission" date="2023-03" db="EMBL/GenBank/DDBJ databases">
        <title>Bacillus Genome Sequencing.</title>
        <authorList>
            <person name="Dunlap C."/>
        </authorList>
    </citation>
    <scope>NUCLEOTIDE SEQUENCE [LARGE SCALE GENOMIC DNA]</scope>
    <source>
        <strain evidence="6 7">B-59205</strain>
    </source>
</reference>
<name>A0AAW9NNH0_9BACL</name>
<dbReference type="InterPro" id="IPR029045">
    <property type="entry name" value="ClpP/crotonase-like_dom_sf"/>
</dbReference>
<dbReference type="GO" id="GO:0008236">
    <property type="term" value="F:serine-type peptidase activity"/>
    <property type="evidence" value="ECO:0007669"/>
    <property type="project" value="UniProtKB-KW"/>
</dbReference>
<keyword evidence="2" id="KW-0645">Protease</keyword>
<sequence>MNTKRWVALVAAAVLIAFSMGLNAMMAIFKTNFLHSFDTVLPMSGDIVINESVLEPGDGNKRIALLTVNGTIQDLGSGNAWTQVEYDHQLFMNQLEIILVDESIQAVVLAVNSPGGGVIESAAIHKKLLEIKEQRQIPIYVSMGTMAASGGYYIAAPSDKIFALKETITGSIGVIMQGINYSELAEKLGVKFETIKSGPHKDMFGGSRETSEEELAMLQEMIDEMYEEFVDIVEAGRGMSEADVKKVADGRILGGTQALKAGLVDEIGTLDDTITAIRADFDLEEAELFEYAKPEDSLAALFGMKVGSMFGPSLEERFLTRILTTHNAPRAMYLYGDF</sequence>
<dbReference type="Proteomes" id="UP001344888">
    <property type="component" value="Unassembled WGS sequence"/>
</dbReference>
<evidence type="ECO:0000256" key="1">
    <source>
        <dbReference type="ARBA" id="ARBA00008683"/>
    </source>
</evidence>
<keyword evidence="3" id="KW-0378">Hydrolase</keyword>
<dbReference type="EMBL" id="JARSFG010000028">
    <property type="protein sequence ID" value="MEC1180379.1"/>
    <property type="molecule type" value="Genomic_DNA"/>
</dbReference>
<proteinExistence type="inferred from homology"/>
<dbReference type="InterPro" id="IPR002142">
    <property type="entry name" value="Peptidase_S49"/>
</dbReference>
<dbReference type="InterPro" id="IPR047272">
    <property type="entry name" value="S49_SppA_C"/>
</dbReference>
<dbReference type="Pfam" id="PF01343">
    <property type="entry name" value="Peptidase_S49"/>
    <property type="match status" value="1"/>
</dbReference>
<evidence type="ECO:0000313" key="6">
    <source>
        <dbReference type="EMBL" id="MEC1180379.1"/>
    </source>
</evidence>
<dbReference type="AlphaFoldDB" id="A0AAW9NNH0"/>
<dbReference type="Gene3D" id="3.90.226.10">
    <property type="entry name" value="2-enoyl-CoA Hydratase, Chain A, domain 1"/>
    <property type="match status" value="2"/>
</dbReference>
<feature type="domain" description="Peptidase S49" evidence="5">
    <location>
        <begin position="133"/>
        <end position="280"/>
    </location>
</feature>
<comment type="caution">
    <text evidence="6">The sequence shown here is derived from an EMBL/GenBank/DDBJ whole genome shotgun (WGS) entry which is preliminary data.</text>
</comment>
<dbReference type="RefSeq" id="WP_326124947.1">
    <property type="nucleotide sequence ID" value="NZ_JARSFG010000028.1"/>
</dbReference>
<dbReference type="CDD" id="cd07023">
    <property type="entry name" value="S49_Sppa_N_C"/>
    <property type="match status" value="1"/>
</dbReference>